<dbReference type="Proteomes" id="UP000694923">
    <property type="component" value="Unplaced"/>
</dbReference>
<evidence type="ECO:0000256" key="1">
    <source>
        <dbReference type="SAM" id="SignalP"/>
    </source>
</evidence>
<dbReference type="GeneID" id="103592522"/>
<reference evidence="3" key="1">
    <citation type="submission" date="2025-08" db="UniProtKB">
        <authorList>
            <consortium name="RefSeq"/>
        </authorList>
    </citation>
    <scope>IDENTIFICATION</scope>
</reference>
<evidence type="ECO:0000313" key="3">
    <source>
        <dbReference type="RefSeq" id="XP_008573503.1"/>
    </source>
</evidence>
<feature type="non-terminal residue" evidence="3">
    <location>
        <position position="96"/>
    </location>
</feature>
<evidence type="ECO:0000313" key="2">
    <source>
        <dbReference type="Proteomes" id="UP000694923"/>
    </source>
</evidence>
<accession>A0ABM0QYR2</accession>
<feature type="signal peptide" evidence="1">
    <location>
        <begin position="1"/>
        <end position="22"/>
    </location>
</feature>
<dbReference type="RefSeq" id="XP_008573503.1">
    <property type="nucleotide sequence ID" value="XM_008575281.1"/>
</dbReference>
<proteinExistence type="predicted"/>
<sequence>MDWTMRLATAALLLGLVVVVTGHWTLEENDPCVYEALSDQDAILCKGLEVFYPELGNVGCMFIPDCNNYRKKITRWTEPIVKFPGASNVSEQGWPE</sequence>
<protein>
    <submittedName>
        <fullName evidence="3">Phosphatidylethanolamine-binding protein 4</fullName>
    </submittedName>
</protein>
<name>A0ABM0QYR2_GALVR</name>
<organism evidence="2 3">
    <name type="scientific">Galeopterus variegatus</name>
    <name type="common">Malayan flying lemur</name>
    <name type="synonym">Cynocephalus variegatus</name>
    <dbReference type="NCBI Taxonomy" id="482537"/>
    <lineage>
        <taxon>Eukaryota</taxon>
        <taxon>Metazoa</taxon>
        <taxon>Chordata</taxon>
        <taxon>Craniata</taxon>
        <taxon>Vertebrata</taxon>
        <taxon>Euteleostomi</taxon>
        <taxon>Mammalia</taxon>
        <taxon>Eutheria</taxon>
        <taxon>Euarchontoglires</taxon>
        <taxon>Dermoptera</taxon>
        <taxon>Cynocephalidae</taxon>
        <taxon>Galeopterus</taxon>
    </lineage>
</organism>
<gene>
    <name evidence="3" type="primary">PEBP4</name>
</gene>
<keyword evidence="2" id="KW-1185">Reference proteome</keyword>
<feature type="chain" id="PRO_5046371840" evidence="1">
    <location>
        <begin position="23"/>
        <end position="96"/>
    </location>
</feature>
<keyword evidence="1" id="KW-0732">Signal</keyword>